<name>A0A378JJJ1_9GAMM</name>
<dbReference type="OrthoDB" id="6278354at2"/>
<dbReference type="EC" id="1.-.-.-" evidence="7"/>
<comment type="similarity">
    <text evidence="2">Belongs to the oxygen-dependent FAD-linked oxidoreductase family.</text>
</comment>
<reference evidence="7 8" key="1">
    <citation type="submission" date="2018-06" db="EMBL/GenBank/DDBJ databases">
        <authorList>
            <consortium name="Pathogen Informatics"/>
            <person name="Doyle S."/>
        </authorList>
    </citation>
    <scope>NUCLEOTIDE SEQUENCE [LARGE SCALE GENOMIC DNA]</scope>
    <source>
        <strain evidence="7 8">NCTC13316</strain>
    </source>
</reference>
<keyword evidence="8" id="KW-1185">Reference proteome</keyword>
<dbReference type="InterPro" id="IPR015345">
    <property type="entry name" value="Cytokinin_DH_FAD/cytokin-bd"/>
</dbReference>
<evidence type="ECO:0000256" key="3">
    <source>
        <dbReference type="ARBA" id="ARBA00022630"/>
    </source>
</evidence>
<dbReference type="RefSeq" id="WP_115330885.1">
    <property type="nucleotide sequence ID" value="NZ_CAAAHP010000001.1"/>
</dbReference>
<dbReference type="GO" id="GO:0009690">
    <property type="term" value="P:cytokinin metabolic process"/>
    <property type="evidence" value="ECO:0007669"/>
    <property type="project" value="InterPro"/>
</dbReference>
<dbReference type="InterPro" id="IPR016167">
    <property type="entry name" value="FAD-bd_PCMH_sub1"/>
</dbReference>
<dbReference type="InterPro" id="IPR016170">
    <property type="entry name" value="Cytok_DH_C_sf"/>
</dbReference>
<evidence type="ECO:0000313" key="8">
    <source>
        <dbReference type="Proteomes" id="UP000254794"/>
    </source>
</evidence>
<dbReference type="InterPro" id="IPR006094">
    <property type="entry name" value="Oxid_FAD_bind_N"/>
</dbReference>
<evidence type="ECO:0000313" key="7">
    <source>
        <dbReference type="EMBL" id="STX51237.1"/>
    </source>
</evidence>
<dbReference type="SUPFAM" id="SSF55103">
    <property type="entry name" value="FAD-linked oxidases, C-terminal domain"/>
    <property type="match status" value="1"/>
</dbReference>
<keyword evidence="3" id="KW-0285">Flavoprotein</keyword>
<dbReference type="EMBL" id="UGOD01000001">
    <property type="protein sequence ID" value="STX51237.1"/>
    <property type="molecule type" value="Genomic_DNA"/>
</dbReference>
<dbReference type="Gene3D" id="3.40.462.10">
    <property type="entry name" value="FAD-linked oxidases, C-terminal domain"/>
    <property type="match status" value="1"/>
</dbReference>
<gene>
    <name evidence="7" type="primary">dprE1_1</name>
    <name evidence="7" type="ORF">NCTC13316_01331</name>
</gene>
<comment type="cofactor">
    <cofactor evidence="1">
        <name>FAD</name>
        <dbReference type="ChEBI" id="CHEBI:57692"/>
    </cofactor>
</comment>
<evidence type="ECO:0000256" key="2">
    <source>
        <dbReference type="ARBA" id="ARBA00005466"/>
    </source>
</evidence>
<evidence type="ECO:0000259" key="6">
    <source>
        <dbReference type="PROSITE" id="PS51387"/>
    </source>
</evidence>
<evidence type="ECO:0000256" key="1">
    <source>
        <dbReference type="ARBA" id="ARBA00001974"/>
    </source>
</evidence>
<dbReference type="GO" id="GO:0071949">
    <property type="term" value="F:FAD binding"/>
    <property type="evidence" value="ECO:0007669"/>
    <property type="project" value="InterPro"/>
</dbReference>
<organism evidence="7 8">
    <name type="scientific">Legionella busanensis</name>
    <dbReference type="NCBI Taxonomy" id="190655"/>
    <lineage>
        <taxon>Bacteria</taxon>
        <taxon>Pseudomonadati</taxon>
        <taxon>Pseudomonadota</taxon>
        <taxon>Gammaproteobacteria</taxon>
        <taxon>Legionellales</taxon>
        <taxon>Legionellaceae</taxon>
        <taxon>Legionella</taxon>
    </lineage>
</organism>
<dbReference type="PANTHER" id="PTHR13878:SF53">
    <property type="entry name" value="CYTOKININ DEHYDROGENASE 6"/>
    <property type="match status" value="1"/>
</dbReference>
<dbReference type="PROSITE" id="PS51387">
    <property type="entry name" value="FAD_PCMH"/>
    <property type="match status" value="1"/>
</dbReference>
<evidence type="ECO:0000256" key="4">
    <source>
        <dbReference type="ARBA" id="ARBA00022827"/>
    </source>
</evidence>
<dbReference type="InterPro" id="IPR050432">
    <property type="entry name" value="FAD-linked_Oxidoreductases_BP"/>
</dbReference>
<keyword evidence="5 7" id="KW-0560">Oxidoreductase</keyword>
<dbReference type="Pfam" id="PF09265">
    <property type="entry name" value="Cytokin-bind"/>
    <property type="match status" value="1"/>
</dbReference>
<dbReference type="InterPro" id="IPR016164">
    <property type="entry name" value="FAD-linked_Oxase-like_C"/>
</dbReference>
<dbReference type="Pfam" id="PF01565">
    <property type="entry name" value="FAD_binding_4"/>
    <property type="match status" value="1"/>
</dbReference>
<dbReference type="EC" id="1.5.99.12" evidence="7"/>
<dbReference type="InterPro" id="IPR036318">
    <property type="entry name" value="FAD-bd_PCMH-like_sf"/>
</dbReference>
<dbReference type="InterPro" id="IPR016169">
    <property type="entry name" value="FAD-bd_PCMH_sub2"/>
</dbReference>
<dbReference type="GO" id="GO:0019139">
    <property type="term" value="F:cytokinin dehydrogenase activity"/>
    <property type="evidence" value="ECO:0007669"/>
    <property type="project" value="UniProtKB-EC"/>
</dbReference>
<dbReference type="Gene3D" id="3.30.465.10">
    <property type="match status" value="1"/>
</dbReference>
<dbReference type="Proteomes" id="UP000254794">
    <property type="component" value="Unassembled WGS sequence"/>
</dbReference>
<sequence>MQKGIWEQHHLKYCREKFPTAFFDDLDHLNAFNQDFGKLITADAKAIFMSKDITSMQEFVAFANENNLPMTIRGNGMSQCGQSLASSDGVILNTVGLDSVYQYKEQSIWIDANATWSTLINTSLQHNQIPYITPYNCNLSIGGVLSVGGVGAASFKYGSALSHVKALEVITADGRLLQVNSDSALFHACLGGQGQFGIITKACLKLKPCKEQVRTFLLTYIDEEQWLHDLTLFKQYADYIECFCSPAVQGAKLTPNGRKPFAQWLFALHISIEYTANAPQFSDIPNVNPWKILHTQDEPIKDYLHRHDGRFQLMKLTGQWELPHPWYECFIPKQILFDDFQAFLASLPLHYVPILQIVPFACKKPHGFLILPEGEDVFAMMILNPGIPASLVPSCLDAIDNLDKRFLPQGGKRYLSGYLGREVDKYYWQRHFDKRYDEWVSLKRQFDPQCLFQSMLHNWR</sequence>
<dbReference type="SUPFAM" id="SSF56176">
    <property type="entry name" value="FAD-binding/transporter-associated domain-like"/>
    <property type="match status" value="1"/>
</dbReference>
<dbReference type="AlphaFoldDB" id="A0A378JJJ1"/>
<dbReference type="PANTHER" id="PTHR13878">
    <property type="entry name" value="GULONOLACTONE OXIDASE"/>
    <property type="match status" value="1"/>
</dbReference>
<proteinExistence type="inferred from homology"/>
<feature type="domain" description="FAD-binding PCMH-type" evidence="6">
    <location>
        <begin position="40"/>
        <end position="209"/>
    </location>
</feature>
<protein>
    <submittedName>
        <fullName evidence="7">Cytokinin oxidase</fullName>
        <ecNumber evidence="7">1.-.-.-</ecNumber>
        <ecNumber evidence="7">1.5.99.12</ecNumber>
    </submittedName>
</protein>
<dbReference type="Gene3D" id="3.30.43.10">
    <property type="entry name" value="Uridine Diphospho-n-acetylenolpyruvylglucosamine Reductase, domain 2"/>
    <property type="match status" value="1"/>
</dbReference>
<evidence type="ECO:0000256" key="5">
    <source>
        <dbReference type="ARBA" id="ARBA00023002"/>
    </source>
</evidence>
<accession>A0A378JJJ1</accession>
<keyword evidence="4" id="KW-0274">FAD</keyword>
<dbReference type="InterPro" id="IPR016166">
    <property type="entry name" value="FAD-bd_PCMH"/>
</dbReference>